<name>E9KIH9_9CAUD</name>
<dbReference type="GeneID" id="10323827"/>
<proteinExistence type="predicted"/>
<evidence type="ECO:0000313" key="2">
    <source>
        <dbReference type="Proteomes" id="UP000007475"/>
    </source>
</evidence>
<protein>
    <submittedName>
        <fullName evidence="1">Uncharacterized protein</fullName>
    </submittedName>
</protein>
<gene>
    <name evidence="1" type="ORF">phiIBB-PF7Ap39A</name>
</gene>
<reference evidence="1 2" key="1">
    <citation type="journal article" date="2011" name="Virol. J.">
        <title>Complete genome sequence of the lytic Pseudomonas fluorescens phage phiIBB-PF7A.</title>
        <authorList>
            <person name="Sillankorva S."/>
            <person name="Kluskens L.D."/>
            <person name="Lingohr E.J."/>
            <person name="Kropinski A.M."/>
            <person name="Neubauer P."/>
            <person name="Azeredo J."/>
        </authorList>
    </citation>
    <scope>NUCLEOTIDE SEQUENCE [LARGE SCALE GENOMIC DNA]</scope>
</reference>
<accession>E9KIH9</accession>
<organism evidence="1 2">
    <name type="scientific">Pseudomonas phage phiIBB-PF7A</name>
    <dbReference type="NCBI Taxonomy" id="942165"/>
    <lineage>
        <taxon>Viruses</taxon>
        <taxon>Duplodnaviria</taxon>
        <taxon>Heunggongvirae</taxon>
        <taxon>Uroviricota</taxon>
        <taxon>Caudoviricetes</taxon>
        <taxon>Autographivirales</taxon>
        <taxon>Autotranscriptaviridae</taxon>
        <taxon>Studiervirinae</taxon>
        <taxon>Pifdecavirus</taxon>
        <taxon>Pifdecavirus IBBPF7A</taxon>
    </lineage>
</organism>
<sequence>MGVLYDKHRRYLKVTSARSENFENHVLSEDPMPFYSLMVIIADKHHLHIGAYR</sequence>
<dbReference type="EMBL" id="GU583987">
    <property type="protein sequence ID" value="ADV35704.1"/>
    <property type="molecule type" value="Genomic_DNA"/>
</dbReference>
<evidence type="ECO:0000313" key="1">
    <source>
        <dbReference type="EMBL" id="ADV35704.1"/>
    </source>
</evidence>
<dbReference type="Proteomes" id="UP000007475">
    <property type="component" value="Segment"/>
</dbReference>
<dbReference type="RefSeq" id="YP_004306359.1">
    <property type="nucleotide sequence ID" value="NC_015264.1"/>
</dbReference>
<keyword evidence="2" id="KW-1185">Reference proteome</keyword>
<dbReference type="KEGG" id="vg:10323827"/>